<organism evidence="1 2">
    <name type="scientific">Paraburkholderia sprentiae WSM5005</name>
    <dbReference type="NCBI Taxonomy" id="754502"/>
    <lineage>
        <taxon>Bacteria</taxon>
        <taxon>Pseudomonadati</taxon>
        <taxon>Pseudomonadota</taxon>
        <taxon>Betaproteobacteria</taxon>
        <taxon>Burkholderiales</taxon>
        <taxon>Burkholderiaceae</taxon>
        <taxon>Paraburkholderia</taxon>
    </lineage>
</organism>
<sequence>MKVMLIEDNDSKAKAIYSYLQKKGVVASNIVRAKNMTDFAAGLQFDIGLFIIDLQLPSVDKGAATQNGKAILETIVKAGKANAFLLAISSYPNDFPDLREFYEARGCILANYANTKGWQSTLDSIIIQLNRNVDFDFVVFCALQEERNPYVALLEGRQVTRAGIDCFDVSIGAKNGTVVLMPKMGLVNAAITASLCIERFKPSVVGMSGICGGFKDRAEMGQLLVSSMAYEYQSGKWTADGFRHEPYQVGTDPQLLPRLRALLNTDQLLDELEAGFRGGKRPTTQVKPDLSVFTSGSAVIADQRHLDQIQVIHRKVGALDMEIFAVHQAAELSPRRPPCICAKTVVDLCNSGKDDDLHSYGSYISAKFMLKAIHDFFR</sequence>
<name>A0ACA8AXY7_9BURK</name>
<keyword evidence="1" id="KW-0614">Plasmid</keyword>
<protein>
    <submittedName>
        <fullName evidence="1">Nucleoside phosphorylase</fullName>
    </submittedName>
</protein>
<geneLocation type="plasmid" evidence="1 2">
    <name>pl2WSM5005</name>
</geneLocation>
<evidence type="ECO:0000313" key="2">
    <source>
        <dbReference type="Proteomes" id="UP000179860"/>
    </source>
</evidence>
<proteinExistence type="predicted"/>
<gene>
    <name evidence="1" type="ORF">BJG93_32695</name>
</gene>
<accession>A0ACA8AXY7</accession>
<reference evidence="1" key="2">
    <citation type="submission" date="2021-06" db="EMBL/GenBank/DDBJ databases">
        <authorList>
            <person name="Rogers T.H."/>
            <person name="Ramsay J.P."/>
            <person name="Wang P."/>
            <person name="Terpolilli J."/>
        </authorList>
    </citation>
    <scope>NUCLEOTIDE SEQUENCE</scope>
    <source>
        <strain evidence="1">WSM5005</strain>
        <plasmid evidence="1">pl2WSM5005</plasmid>
    </source>
</reference>
<keyword evidence="2" id="KW-1185">Reference proteome</keyword>
<reference evidence="1" key="1">
    <citation type="submission" date="2016-09" db="EMBL/GenBank/DDBJ databases">
        <title>The Complete Genome of Burkholderia sprentiae wsm5005.</title>
        <authorList>
            <person name="De Meyer S."/>
            <person name="Wang P."/>
            <person name="Terpolilli J."/>
        </authorList>
    </citation>
    <scope>NUCLEOTIDE SEQUENCE</scope>
    <source>
        <strain evidence="1">WSM5005</strain>
        <plasmid evidence="1">pl2WSM5005</plasmid>
    </source>
</reference>
<dbReference type="EMBL" id="CP017565">
    <property type="protein sequence ID" value="APA90627.1"/>
    <property type="molecule type" value="Genomic_DNA"/>
</dbReference>
<dbReference type="Proteomes" id="UP000179860">
    <property type="component" value="Plasmid pl2WSM5005"/>
</dbReference>
<evidence type="ECO:0000313" key="1">
    <source>
        <dbReference type="EMBL" id="APA90627.1"/>
    </source>
</evidence>